<reference evidence="2 3" key="2">
    <citation type="submission" date="2015-03" db="EMBL/GenBank/DDBJ databases">
        <authorList>
            <person name="Chan K.-G."/>
        </authorList>
    </citation>
    <scope>NUCLEOTIDE SEQUENCE [LARGE SCALE GENOMIC DNA]</scope>
    <source>
        <strain evidence="2 3">RB-25</strain>
    </source>
</reference>
<dbReference type="OrthoDB" id="6766953at2"/>
<gene>
    <name evidence="2" type="ORF">Z042_00590</name>
</gene>
<dbReference type="AlphaFoldDB" id="W0LFQ7"/>
<feature type="signal peptide" evidence="1">
    <location>
        <begin position="1"/>
        <end position="20"/>
    </location>
</feature>
<dbReference type="RefSeq" id="WP_024910855.1">
    <property type="nucleotide sequence ID" value="NZ_CP007044.2"/>
</dbReference>
<organism evidence="2 3">
    <name type="scientific">Chania multitudinisentens RB-25</name>
    <dbReference type="NCBI Taxonomy" id="1441930"/>
    <lineage>
        <taxon>Bacteria</taxon>
        <taxon>Pseudomonadati</taxon>
        <taxon>Pseudomonadota</taxon>
        <taxon>Gammaproteobacteria</taxon>
        <taxon>Enterobacterales</taxon>
        <taxon>Yersiniaceae</taxon>
        <taxon>Chania</taxon>
    </lineage>
</organism>
<reference evidence="2 3" key="1">
    <citation type="submission" date="2014-01" db="EMBL/GenBank/DDBJ databases">
        <title>Isolation of Serratia multitudinisentens RB-25 from Ex-Landfill site.</title>
        <authorList>
            <person name="Robson E.H.J."/>
        </authorList>
    </citation>
    <scope>NUCLEOTIDE SEQUENCE [LARGE SCALE GENOMIC DNA]</scope>
    <source>
        <strain evidence="2 3">RB-25</strain>
    </source>
</reference>
<evidence type="ECO:0000313" key="3">
    <source>
        <dbReference type="Proteomes" id="UP000019030"/>
    </source>
</evidence>
<dbReference type="KEGG" id="sfo:Z042_00590"/>
<sequence length="415" mass="46176">MKKLISITIVMSVLSSSAIAVQNPNIAKDLLARYNNTVKTCAKNEPAFKCSGIMIRGVNQANKLPHAWSLKPENKQKESFSFAYIRADQQFSSFPRGYDSGFIIYPHLNTPKNKNTYKVYCAFPVDGGTDRRAGHGCGKSFDDTLGTSQNCGKQGIDTYGKWVSHFNNIMNSNDSNFVSRQCAFDMTLSNSGNAFDIIRQANQYMQKNSSKYYMRNNELLLNAWNENNAAPLPLEAFFYLINSQDGLSHAQGYQRDYYKQSNKEIVPIVGITLPKSPNDRLVIKYNAKDQVFDGKDKPVVSSSIEYSRTYNRIGMNGSVSSFSTALPSGYSFVANKRYKLEITMPSNINLITCNTGSFVQGVCGATKKKEYDYSNGIFTPYKSGVLSPPATLIGNKNFQVKANSSGTVKFKLTPL</sequence>
<keyword evidence="3" id="KW-1185">Reference proteome</keyword>
<proteinExistence type="predicted"/>
<protein>
    <recommendedName>
        <fullName evidence="4">Halovibrin HvnA</fullName>
    </recommendedName>
</protein>
<dbReference type="HOGENOM" id="CLU_662044_0_0_6"/>
<accession>W0LFQ7</accession>
<keyword evidence="1" id="KW-0732">Signal</keyword>
<name>W0LFQ7_9GAMM</name>
<dbReference type="eggNOG" id="COG5492">
    <property type="taxonomic scope" value="Bacteria"/>
</dbReference>
<dbReference type="EMBL" id="CP007044">
    <property type="protein sequence ID" value="AHG22556.2"/>
    <property type="molecule type" value="Genomic_DNA"/>
</dbReference>
<feature type="chain" id="PRO_5004792510" description="Halovibrin HvnA" evidence="1">
    <location>
        <begin position="21"/>
        <end position="415"/>
    </location>
</feature>
<evidence type="ECO:0000313" key="2">
    <source>
        <dbReference type="EMBL" id="AHG22556.2"/>
    </source>
</evidence>
<evidence type="ECO:0008006" key="4">
    <source>
        <dbReference type="Google" id="ProtNLM"/>
    </source>
</evidence>
<dbReference type="STRING" id="1441930.Z042_00590"/>
<evidence type="ECO:0000256" key="1">
    <source>
        <dbReference type="SAM" id="SignalP"/>
    </source>
</evidence>
<dbReference type="Proteomes" id="UP000019030">
    <property type="component" value="Chromosome"/>
</dbReference>